<organism evidence="1 2">
    <name type="scientific">Herbiconiux daphne</name>
    <dbReference type="NCBI Taxonomy" id="2970914"/>
    <lineage>
        <taxon>Bacteria</taxon>
        <taxon>Bacillati</taxon>
        <taxon>Actinomycetota</taxon>
        <taxon>Actinomycetes</taxon>
        <taxon>Micrococcales</taxon>
        <taxon>Microbacteriaceae</taxon>
        <taxon>Herbiconiux</taxon>
    </lineage>
</organism>
<reference evidence="1" key="1">
    <citation type="submission" date="2022-08" db="EMBL/GenBank/DDBJ databases">
        <authorList>
            <person name="Deng Y."/>
            <person name="Han X.-F."/>
            <person name="Zhang Y.-Q."/>
        </authorList>
    </citation>
    <scope>NUCLEOTIDE SEQUENCE</scope>
    <source>
        <strain evidence="1">CPCC 203386</strain>
    </source>
</reference>
<evidence type="ECO:0000313" key="1">
    <source>
        <dbReference type="EMBL" id="MCS5736633.1"/>
    </source>
</evidence>
<keyword evidence="2" id="KW-1185">Reference proteome</keyword>
<accession>A0ABT2H9K0</accession>
<name>A0ABT2H9K0_9MICO</name>
<comment type="caution">
    <text evidence="1">The sequence shown here is derived from an EMBL/GenBank/DDBJ whole genome shotgun (WGS) entry which is preliminary data.</text>
</comment>
<evidence type="ECO:0008006" key="3">
    <source>
        <dbReference type="Google" id="ProtNLM"/>
    </source>
</evidence>
<protein>
    <recommendedName>
        <fullName evidence="3">YopX protein domain-containing protein</fullName>
    </recommendedName>
</protein>
<dbReference type="Proteomes" id="UP001165586">
    <property type="component" value="Unassembled WGS sequence"/>
</dbReference>
<gene>
    <name evidence="1" type="ORF">N1032_23165</name>
</gene>
<sequence>MKRYKDLGNGEYQTVYTDLKVMLHPQIEIEGYGKGAQGENTQLYHQMMIDASKLSFDQFMRNHEYKVRKGTATSCIFDDDDGSYVGKMVDNLQGVNSDGKVYFDWVLPLENKNGKIEEYGFGTEGRDVLWQNGIDYGMIMVDERNEKLVE</sequence>
<evidence type="ECO:0000313" key="2">
    <source>
        <dbReference type="Proteomes" id="UP001165586"/>
    </source>
</evidence>
<proteinExistence type="predicted"/>
<dbReference type="RefSeq" id="WP_259542693.1">
    <property type="nucleotide sequence ID" value="NZ_JANLCJ010000089.1"/>
</dbReference>
<dbReference type="EMBL" id="JANLCJ010000089">
    <property type="protein sequence ID" value="MCS5736633.1"/>
    <property type="molecule type" value="Genomic_DNA"/>
</dbReference>